<evidence type="ECO:0000256" key="3">
    <source>
        <dbReference type="ARBA" id="ARBA00023008"/>
    </source>
</evidence>
<gene>
    <name evidence="5" type="ORF">GSLYS_00001238001</name>
</gene>
<dbReference type="Proteomes" id="UP001497497">
    <property type="component" value="Unassembled WGS sequence"/>
</dbReference>
<dbReference type="InterPro" id="IPR002355">
    <property type="entry name" value="Cu_oxidase_Cu_BS"/>
</dbReference>
<dbReference type="InterPro" id="IPR008972">
    <property type="entry name" value="Cupredoxin"/>
</dbReference>
<dbReference type="GO" id="GO:0016491">
    <property type="term" value="F:oxidoreductase activity"/>
    <property type="evidence" value="ECO:0007669"/>
    <property type="project" value="UniProtKB-KW"/>
</dbReference>
<keyword evidence="1" id="KW-0479">Metal-binding</keyword>
<protein>
    <recommendedName>
        <fullName evidence="4">Plastocyanin-like domain-containing protein</fullName>
    </recommendedName>
</protein>
<dbReference type="PANTHER" id="PTHR11709:SF394">
    <property type="entry name" value="FI03373P-RELATED"/>
    <property type="match status" value="1"/>
</dbReference>
<dbReference type="SUPFAM" id="SSF49503">
    <property type="entry name" value="Cupredoxins"/>
    <property type="match status" value="1"/>
</dbReference>
<feature type="domain" description="Plastocyanin-like" evidence="4">
    <location>
        <begin position="4"/>
        <end position="90"/>
    </location>
</feature>
<keyword evidence="2" id="KW-0560">Oxidoreductase</keyword>
<dbReference type="InterPro" id="IPR045087">
    <property type="entry name" value="Cu-oxidase_fam"/>
</dbReference>
<sequence>MGNGKGWAHPIHMHGHSFHVVKMGYPTYDPETGRVERYLEIYINSAIDTIIIPTGGYVVLRIKADNPGVRLMHCHIELHSMDGMILMFNESFARQPTAPSDLFKCGDF</sequence>
<name>A0AAV2H129_LYMST</name>
<evidence type="ECO:0000259" key="4">
    <source>
        <dbReference type="Pfam" id="PF07731"/>
    </source>
</evidence>
<keyword evidence="3" id="KW-0186">Copper</keyword>
<dbReference type="PROSITE" id="PS00080">
    <property type="entry name" value="MULTICOPPER_OXIDASE2"/>
    <property type="match status" value="1"/>
</dbReference>
<dbReference type="EMBL" id="CAXITT010000012">
    <property type="protein sequence ID" value="CAL1527061.1"/>
    <property type="molecule type" value="Genomic_DNA"/>
</dbReference>
<evidence type="ECO:0000256" key="1">
    <source>
        <dbReference type="ARBA" id="ARBA00022723"/>
    </source>
</evidence>
<evidence type="ECO:0000313" key="6">
    <source>
        <dbReference type="Proteomes" id="UP001497497"/>
    </source>
</evidence>
<dbReference type="GO" id="GO:0005507">
    <property type="term" value="F:copper ion binding"/>
    <property type="evidence" value="ECO:0007669"/>
    <property type="project" value="InterPro"/>
</dbReference>
<keyword evidence="6" id="KW-1185">Reference proteome</keyword>
<evidence type="ECO:0000313" key="5">
    <source>
        <dbReference type="EMBL" id="CAL1527061.1"/>
    </source>
</evidence>
<dbReference type="Pfam" id="PF07731">
    <property type="entry name" value="Cu-oxidase_2"/>
    <property type="match status" value="1"/>
</dbReference>
<dbReference type="PANTHER" id="PTHR11709">
    <property type="entry name" value="MULTI-COPPER OXIDASE"/>
    <property type="match status" value="1"/>
</dbReference>
<accession>A0AAV2H129</accession>
<feature type="non-terminal residue" evidence="5">
    <location>
        <position position="108"/>
    </location>
</feature>
<dbReference type="GO" id="GO:0005886">
    <property type="term" value="C:plasma membrane"/>
    <property type="evidence" value="ECO:0007669"/>
    <property type="project" value="TreeGrafter"/>
</dbReference>
<proteinExistence type="predicted"/>
<reference evidence="5 6" key="1">
    <citation type="submission" date="2024-04" db="EMBL/GenBank/DDBJ databases">
        <authorList>
            <consortium name="Genoscope - CEA"/>
            <person name="William W."/>
        </authorList>
    </citation>
    <scope>NUCLEOTIDE SEQUENCE [LARGE SCALE GENOMIC DNA]</scope>
</reference>
<dbReference type="InterPro" id="IPR011706">
    <property type="entry name" value="Cu-oxidase_C"/>
</dbReference>
<organism evidence="5 6">
    <name type="scientific">Lymnaea stagnalis</name>
    <name type="common">Great pond snail</name>
    <name type="synonym">Helix stagnalis</name>
    <dbReference type="NCBI Taxonomy" id="6523"/>
    <lineage>
        <taxon>Eukaryota</taxon>
        <taxon>Metazoa</taxon>
        <taxon>Spiralia</taxon>
        <taxon>Lophotrochozoa</taxon>
        <taxon>Mollusca</taxon>
        <taxon>Gastropoda</taxon>
        <taxon>Heterobranchia</taxon>
        <taxon>Euthyneura</taxon>
        <taxon>Panpulmonata</taxon>
        <taxon>Hygrophila</taxon>
        <taxon>Lymnaeoidea</taxon>
        <taxon>Lymnaeidae</taxon>
        <taxon>Lymnaea</taxon>
    </lineage>
</organism>
<comment type="caution">
    <text evidence="5">The sequence shown here is derived from an EMBL/GenBank/DDBJ whole genome shotgun (WGS) entry which is preliminary data.</text>
</comment>
<dbReference type="AlphaFoldDB" id="A0AAV2H129"/>
<evidence type="ECO:0000256" key="2">
    <source>
        <dbReference type="ARBA" id="ARBA00023002"/>
    </source>
</evidence>
<dbReference type="Gene3D" id="2.60.40.420">
    <property type="entry name" value="Cupredoxins - blue copper proteins"/>
    <property type="match status" value="1"/>
</dbReference>
<dbReference type="GO" id="GO:0006826">
    <property type="term" value="P:iron ion transport"/>
    <property type="evidence" value="ECO:0007669"/>
    <property type="project" value="TreeGrafter"/>
</dbReference>